<keyword evidence="12" id="KW-1185">Reference proteome</keyword>
<dbReference type="Pfam" id="PF00528">
    <property type="entry name" value="BPD_transp_1"/>
    <property type="match status" value="1"/>
</dbReference>
<dbReference type="InterPro" id="IPR043429">
    <property type="entry name" value="ArtM/GltK/GlnP/TcyL/YhdX-like"/>
</dbReference>
<dbReference type="RefSeq" id="WP_192016670.1">
    <property type="nucleotide sequence ID" value="NZ_JACYTP010000010.1"/>
</dbReference>
<dbReference type="CDD" id="cd06261">
    <property type="entry name" value="TM_PBP2"/>
    <property type="match status" value="1"/>
</dbReference>
<evidence type="ECO:0000313" key="12">
    <source>
        <dbReference type="Proteomes" id="UP000649768"/>
    </source>
</evidence>
<dbReference type="PANTHER" id="PTHR30614">
    <property type="entry name" value="MEMBRANE COMPONENT OF AMINO ACID ABC TRANSPORTER"/>
    <property type="match status" value="1"/>
</dbReference>
<proteinExistence type="inferred from homology"/>
<feature type="transmembrane region" description="Helical" evidence="9">
    <location>
        <begin position="110"/>
        <end position="138"/>
    </location>
</feature>
<gene>
    <name evidence="11" type="ORF">IFO68_15025</name>
</gene>
<dbReference type="NCBIfam" id="TIGR01726">
    <property type="entry name" value="HEQRo_perm_3TM"/>
    <property type="match status" value="1"/>
</dbReference>
<name>A0ABR9BQU6_9GAMM</name>
<comment type="similarity">
    <text evidence="2">Belongs to the binding-protein-dependent transport system permease family. HisMQ subfamily.</text>
</comment>
<evidence type="ECO:0000256" key="7">
    <source>
        <dbReference type="ARBA" id="ARBA00022989"/>
    </source>
</evidence>
<keyword evidence="7 9" id="KW-1133">Transmembrane helix</keyword>
<sequence>MALSEVEFDAVTEKDKKNGTTGEKNAAVSETPSLNLRSLIYHPGARAVFFQSLLILAIGVFLYTVVSNALDNLAQRGIATGFDFLDQTAGFGIGMSLIEYDETYSYGRTFIVGLLNTALVGILGIVLATTLGFVIGIARLSKNWLLSRLAAVYIEVFRNVPLLLQILFWYFVVLRALPSPRQSLSLGEAAFLNVRGLYVPAPVYEQGAWMVLAAVVISVIAGVAVHIRASRHQKATGEQRPTWRYSLGMLLVLPVLTYFVSGQPVSLEYPELKGFNFRGGISVMPELFALLVALSIYTASFIAEIVRSGIMAVSHGQTEAAHSLGLKSSHTLRLIVIPQALRVIVPPLTSQYLNLVKNSSLAMAIGYPDLVSVFAGTTLNQTGQAIEIIAMTMAVYLALSLLTSLLMNMYNRKIALVER</sequence>
<evidence type="ECO:0000259" key="10">
    <source>
        <dbReference type="PROSITE" id="PS50928"/>
    </source>
</evidence>
<reference evidence="11 12" key="1">
    <citation type="submission" date="2020-09" db="EMBL/GenBank/DDBJ databases">
        <title>Photobacterium sp. CAU 1568 isolated from sand of Sido Beach.</title>
        <authorList>
            <person name="Kim W."/>
        </authorList>
    </citation>
    <scope>NUCLEOTIDE SEQUENCE [LARGE SCALE GENOMIC DNA]</scope>
    <source>
        <strain evidence="11 12">CAU 1568</strain>
    </source>
</reference>
<feature type="domain" description="ABC transmembrane type-1" evidence="10">
    <location>
        <begin position="114"/>
        <end position="407"/>
    </location>
</feature>
<feature type="transmembrane region" description="Helical" evidence="9">
    <location>
        <begin position="47"/>
        <end position="66"/>
    </location>
</feature>
<dbReference type="InterPro" id="IPR000515">
    <property type="entry name" value="MetI-like"/>
</dbReference>
<evidence type="ECO:0000256" key="6">
    <source>
        <dbReference type="ARBA" id="ARBA00022970"/>
    </source>
</evidence>
<accession>A0ABR9BQU6</accession>
<comment type="caution">
    <text evidence="11">The sequence shown here is derived from an EMBL/GenBank/DDBJ whole genome shotgun (WGS) entry which is preliminary data.</text>
</comment>
<evidence type="ECO:0000256" key="4">
    <source>
        <dbReference type="ARBA" id="ARBA00022475"/>
    </source>
</evidence>
<keyword evidence="3 9" id="KW-0813">Transport</keyword>
<comment type="subcellular location">
    <subcellularLocation>
        <location evidence="1">Cell inner membrane</location>
        <topology evidence="1">Multi-pass membrane protein</topology>
    </subcellularLocation>
    <subcellularLocation>
        <location evidence="9">Cell membrane</location>
        <topology evidence="9">Multi-pass membrane protein</topology>
    </subcellularLocation>
</comment>
<dbReference type="InterPro" id="IPR010065">
    <property type="entry name" value="AA_ABC_transptr_permease_3TM"/>
</dbReference>
<dbReference type="InterPro" id="IPR035906">
    <property type="entry name" value="MetI-like_sf"/>
</dbReference>
<feature type="transmembrane region" description="Helical" evidence="9">
    <location>
        <begin position="150"/>
        <end position="172"/>
    </location>
</feature>
<keyword evidence="4" id="KW-1003">Cell membrane</keyword>
<feature type="transmembrane region" description="Helical" evidence="9">
    <location>
        <begin position="287"/>
        <end position="306"/>
    </location>
</feature>
<organism evidence="11 12">
    <name type="scientific">Photobacterium arenosum</name>
    <dbReference type="NCBI Taxonomy" id="2774143"/>
    <lineage>
        <taxon>Bacteria</taxon>
        <taxon>Pseudomonadati</taxon>
        <taxon>Pseudomonadota</taxon>
        <taxon>Gammaproteobacteria</taxon>
        <taxon>Vibrionales</taxon>
        <taxon>Vibrionaceae</taxon>
        <taxon>Photobacterium</taxon>
    </lineage>
</organism>
<dbReference type="PANTHER" id="PTHR30614:SF37">
    <property type="entry name" value="AMINO-ACID ABC TRANSPORTER PERMEASE PROTEIN YHDX-RELATED"/>
    <property type="match status" value="1"/>
</dbReference>
<evidence type="ECO:0000313" key="11">
    <source>
        <dbReference type="EMBL" id="MBD8513995.1"/>
    </source>
</evidence>
<keyword evidence="5 9" id="KW-0812">Transmembrane</keyword>
<evidence type="ECO:0000256" key="5">
    <source>
        <dbReference type="ARBA" id="ARBA00022692"/>
    </source>
</evidence>
<evidence type="ECO:0000256" key="8">
    <source>
        <dbReference type="ARBA" id="ARBA00023136"/>
    </source>
</evidence>
<feature type="transmembrane region" description="Helical" evidence="9">
    <location>
        <begin position="207"/>
        <end position="227"/>
    </location>
</feature>
<keyword evidence="6" id="KW-0029">Amino-acid transport</keyword>
<evidence type="ECO:0000256" key="1">
    <source>
        <dbReference type="ARBA" id="ARBA00004429"/>
    </source>
</evidence>
<feature type="transmembrane region" description="Helical" evidence="9">
    <location>
        <begin position="361"/>
        <end position="379"/>
    </location>
</feature>
<protein>
    <submittedName>
        <fullName evidence="11">Amino acid ABC transporter permease</fullName>
    </submittedName>
</protein>
<dbReference type="Gene3D" id="1.10.3720.10">
    <property type="entry name" value="MetI-like"/>
    <property type="match status" value="2"/>
</dbReference>
<evidence type="ECO:0000256" key="9">
    <source>
        <dbReference type="RuleBase" id="RU363032"/>
    </source>
</evidence>
<feature type="transmembrane region" description="Helical" evidence="9">
    <location>
        <begin position="247"/>
        <end position="267"/>
    </location>
</feature>
<dbReference type="PROSITE" id="PS50928">
    <property type="entry name" value="ABC_TM1"/>
    <property type="match status" value="1"/>
</dbReference>
<dbReference type="SUPFAM" id="SSF161098">
    <property type="entry name" value="MetI-like"/>
    <property type="match status" value="1"/>
</dbReference>
<feature type="transmembrane region" description="Helical" evidence="9">
    <location>
        <begin position="385"/>
        <end position="410"/>
    </location>
</feature>
<evidence type="ECO:0000256" key="2">
    <source>
        <dbReference type="ARBA" id="ARBA00010072"/>
    </source>
</evidence>
<keyword evidence="8 9" id="KW-0472">Membrane</keyword>
<dbReference type="Proteomes" id="UP000649768">
    <property type="component" value="Unassembled WGS sequence"/>
</dbReference>
<evidence type="ECO:0000256" key="3">
    <source>
        <dbReference type="ARBA" id="ARBA00022448"/>
    </source>
</evidence>
<dbReference type="EMBL" id="JACYTP010000010">
    <property type="protein sequence ID" value="MBD8513995.1"/>
    <property type="molecule type" value="Genomic_DNA"/>
</dbReference>